<dbReference type="InterPro" id="IPR004557">
    <property type="entry name" value="PrmC-related"/>
</dbReference>
<keyword evidence="2 5" id="KW-0489">Methyltransferase</keyword>
<dbReference type="NCBIfam" id="NF011527">
    <property type="entry name" value="PRK14968.1-1"/>
    <property type="match status" value="1"/>
</dbReference>
<dbReference type="PROSITE" id="PS00092">
    <property type="entry name" value="N6_MTASE"/>
    <property type="match status" value="1"/>
</dbReference>
<gene>
    <name evidence="5" type="ORF">HARCEL1_11165</name>
</gene>
<keyword evidence="4" id="KW-0949">S-adenosyl-L-methionine</keyword>
<dbReference type="GO" id="GO:0008276">
    <property type="term" value="F:protein methyltransferase activity"/>
    <property type="evidence" value="ECO:0007669"/>
    <property type="project" value="TreeGrafter"/>
</dbReference>
<evidence type="ECO:0000256" key="1">
    <source>
        <dbReference type="ARBA" id="ARBA00006149"/>
    </source>
</evidence>
<dbReference type="InterPro" id="IPR002052">
    <property type="entry name" value="DNA_methylase_N6_adenine_CS"/>
</dbReference>
<dbReference type="GO" id="GO:0035657">
    <property type="term" value="C:eRF1 methyltransferase complex"/>
    <property type="evidence" value="ECO:0007669"/>
    <property type="project" value="TreeGrafter"/>
</dbReference>
<comment type="similarity">
    <text evidence="1">Belongs to the eukaryotic/archaeal PrmC-related family.</text>
</comment>
<dbReference type="InterPro" id="IPR029063">
    <property type="entry name" value="SAM-dependent_MTases_sf"/>
</dbReference>
<dbReference type="EMBL" id="CP028858">
    <property type="protein sequence ID" value="AWB28222.1"/>
    <property type="molecule type" value="Genomic_DNA"/>
</dbReference>
<reference evidence="5 6" key="1">
    <citation type="submission" date="2018-04" db="EMBL/GenBank/DDBJ databases">
        <title>Halococcoides cellulosivorans gen. nov., sp. nov., an extremely halophilic cellulose-utilizing haloarchaeon from hypersaline lakes.</title>
        <authorList>
            <person name="Sorokin D.Y."/>
            <person name="Toshchakov S.V."/>
            <person name="Samarov N.I."/>
            <person name="Korzhenkov A."/>
            <person name="Kublanov I.V."/>
        </authorList>
    </citation>
    <scope>NUCLEOTIDE SEQUENCE [LARGE SCALE GENOMIC DNA]</scope>
    <source>
        <strain evidence="5 6">HArcel1</strain>
    </source>
</reference>
<dbReference type="NCBIfam" id="TIGR00537">
    <property type="entry name" value="hemK_rel_arch"/>
    <property type="match status" value="1"/>
</dbReference>
<evidence type="ECO:0000313" key="5">
    <source>
        <dbReference type="EMBL" id="AWB28222.1"/>
    </source>
</evidence>
<dbReference type="Gene3D" id="3.40.50.150">
    <property type="entry name" value="Vaccinia Virus protein VP39"/>
    <property type="match status" value="1"/>
</dbReference>
<dbReference type="GO" id="GO:0032259">
    <property type="term" value="P:methylation"/>
    <property type="evidence" value="ECO:0007669"/>
    <property type="project" value="UniProtKB-KW"/>
</dbReference>
<dbReference type="GO" id="GO:0003676">
    <property type="term" value="F:nucleic acid binding"/>
    <property type="evidence" value="ECO:0007669"/>
    <property type="project" value="InterPro"/>
</dbReference>
<keyword evidence="3 5" id="KW-0808">Transferase</keyword>
<protein>
    <submittedName>
        <fullName evidence="5">Methyltransferase</fullName>
    </submittedName>
</protein>
<dbReference type="PANTHER" id="PTHR45875">
    <property type="entry name" value="METHYLTRANSFERASE N6AMT1"/>
    <property type="match status" value="1"/>
</dbReference>
<dbReference type="GeneID" id="36513074"/>
<evidence type="ECO:0000256" key="3">
    <source>
        <dbReference type="ARBA" id="ARBA00022679"/>
    </source>
</evidence>
<organism evidence="5 6">
    <name type="scientific">Halococcoides cellulosivorans</name>
    <dbReference type="NCBI Taxonomy" id="1679096"/>
    <lineage>
        <taxon>Archaea</taxon>
        <taxon>Methanobacteriati</taxon>
        <taxon>Methanobacteriota</taxon>
        <taxon>Stenosarchaea group</taxon>
        <taxon>Halobacteria</taxon>
        <taxon>Halobacteriales</taxon>
        <taxon>Haloarculaceae</taxon>
        <taxon>Halococcoides</taxon>
    </lineage>
</organism>
<evidence type="ECO:0000256" key="2">
    <source>
        <dbReference type="ARBA" id="ARBA00022603"/>
    </source>
</evidence>
<dbReference type="KEGG" id="harc:HARCEL1_11165"/>
<dbReference type="SUPFAM" id="SSF53335">
    <property type="entry name" value="S-adenosyl-L-methionine-dependent methyltransferases"/>
    <property type="match status" value="1"/>
</dbReference>
<proteinExistence type="inferred from homology"/>
<keyword evidence="6" id="KW-1185">Reference proteome</keyword>
<accession>A0A2R4X357</accession>
<sequence length="185" mass="20122">MVPDDLPDVYEPAEDSHLLAEVIDEHLRAGETLLEVGTGSGEVAASVADRPGRLITTDLNPHACRRAHDRGLPIVRANLLDPIATDAADVIAFNPPYLPTPADEERDDWLARALSGGPDGRRVIDPFLDDLGRALRPRGRAYLLVSTLTGLDAVRERAADAGFSARAVAEQSFPFERLTVLELRR</sequence>
<dbReference type="PANTHER" id="PTHR45875:SF1">
    <property type="entry name" value="METHYLTRANSFERASE N6AMT1"/>
    <property type="match status" value="1"/>
</dbReference>
<dbReference type="GO" id="GO:0008757">
    <property type="term" value="F:S-adenosylmethionine-dependent methyltransferase activity"/>
    <property type="evidence" value="ECO:0007669"/>
    <property type="project" value="TreeGrafter"/>
</dbReference>
<evidence type="ECO:0000256" key="4">
    <source>
        <dbReference type="ARBA" id="ARBA00022691"/>
    </source>
</evidence>
<dbReference type="InterPro" id="IPR052190">
    <property type="entry name" value="Euk-Arch_PrmC-MTase"/>
</dbReference>
<dbReference type="AlphaFoldDB" id="A0A2R4X357"/>
<evidence type="ECO:0000313" key="6">
    <source>
        <dbReference type="Proteomes" id="UP000244727"/>
    </source>
</evidence>
<dbReference type="CDD" id="cd02440">
    <property type="entry name" value="AdoMet_MTases"/>
    <property type="match status" value="1"/>
</dbReference>
<dbReference type="RefSeq" id="WP_108383558.1">
    <property type="nucleotide sequence ID" value="NZ_CP028858.1"/>
</dbReference>
<name>A0A2R4X357_9EURY</name>
<dbReference type="Proteomes" id="UP000244727">
    <property type="component" value="Chromosome"/>
</dbReference>